<dbReference type="Gene3D" id="2.60.40.2030">
    <property type="match status" value="1"/>
</dbReference>
<evidence type="ECO:0008006" key="3">
    <source>
        <dbReference type="Google" id="ProtNLM"/>
    </source>
</evidence>
<dbReference type="PROSITE" id="PS51257">
    <property type="entry name" value="PROKAR_LIPOPROTEIN"/>
    <property type="match status" value="1"/>
</dbReference>
<dbReference type="EMBL" id="JANUAE010000001">
    <property type="protein sequence ID" value="MCS3708621.1"/>
    <property type="molecule type" value="Genomic_DNA"/>
</dbReference>
<name>A0A9X2Q349_9BACT</name>
<comment type="caution">
    <text evidence="1">The sequence shown here is derived from an EMBL/GenBank/DDBJ whole genome shotgun (WGS) entry which is preliminary data.</text>
</comment>
<organism evidence="1 2">
    <name type="scientific">Salinibacter ruber</name>
    <dbReference type="NCBI Taxonomy" id="146919"/>
    <lineage>
        <taxon>Bacteria</taxon>
        <taxon>Pseudomonadati</taxon>
        <taxon>Rhodothermota</taxon>
        <taxon>Rhodothermia</taxon>
        <taxon>Rhodothermales</taxon>
        <taxon>Salinibacteraceae</taxon>
        <taxon>Salinibacter</taxon>
    </lineage>
</organism>
<dbReference type="SUPFAM" id="SSF141072">
    <property type="entry name" value="CalX-like"/>
    <property type="match status" value="1"/>
</dbReference>
<sequence length="167" mass="17721">MKIKYTVLALGAVALLLTGCDLFEQRNRTFDDDPRIEFFPTSATVSESDLDASGSEATSVEIEVQLIGPQRNSELPVSFSALTPADTSLSGPNAKVAEEGVHYNIPSTSSTIPAGSSQTTVSVDVLNNSLDDGGTNYILFLNLQDSEGVAAAENLSTYRLTIRGSDE</sequence>
<dbReference type="Proteomes" id="UP001155057">
    <property type="component" value="Unassembled WGS sequence"/>
</dbReference>
<gene>
    <name evidence="1" type="ORF">GGP61_000208</name>
</gene>
<dbReference type="RefSeq" id="WP_259123214.1">
    <property type="nucleotide sequence ID" value="NZ_JANUAE010000001.1"/>
</dbReference>
<accession>A0A9X2Q349</accession>
<evidence type="ECO:0000313" key="1">
    <source>
        <dbReference type="EMBL" id="MCS3708621.1"/>
    </source>
</evidence>
<evidence type="ECO:0000313" key="2">
    <source>
        <dbReference type="Proteomes" id="UP001155057"/>
    </source>
</evidence>
<proteinExistence type="predicted"/>
<dbReference type="InterPro" id="IPR038081">
    <property type="entry name" value="CalX-like_sf"/>
</dbReference>
<reference evidence="1" key="1">
    <citation type="submission" date="2022-08" db="EMBL/GenBank/DDBJ databases">
        <title>Genomic Encyclopedia of Type Strains, Phase V (KMG-V): Genome sequencing to study the core and pangenomes of soil and plant-associated prokaryotes.</title>
        <authorList>
            <person name="Whitman W."/>
        </authorList>
    </citation>
    <scope>NUCLEOTIDE SEQUENCE</scope>
    <source>
        <strain evidence="1">SP3049</strain>
    </source>
</reference>
<dbReference type="AlphaFoldDB" id="A0A9X2Q349"/>
<protein>
    <recommendedName>
        <fullName evidence="3">DUF1735 domain-containing protein</fullName>
    </recommendedName>
</protein>